<feature type="domain" description="Response regulatory" evidence="8">
    <location>
        <begin position="6"/>
        <end position="122"/>
    </location>
</feature>
<dbReference type="InterPro" id="IPR004358">
    <property type="entry name" value="Sig_transdc_His_kin-like_C"/>
</dbReference>
<dbReference type="SUPFAM" id="SSF55874">
    <property type="entry name" value="ATPase domain of HSP90 chaperone/DNA topoisomerase II/histidine kinase"/>
    <property type="match status" value="1"/>
</dbReference>
<evidence type="ECO:0000259" key="8">
    <source>
        <dbReference type="PROSITE" id="PS50110"/>
    </source>
</evidence>
<dbReference type="Gene3D" id="1.10.287.130">
    <property type="match status" value="1"/>
</dbReference>
<accession>A0A2M7G2I7</accession>
<evidence type="ECO:0000313" key="10">
    <source>
        <dbReference type="Proteomes" id="UP000231019"/>
    </source>
</evidence>
<dbReference type="Gene3D" id="3.40.50.2300">
    <property type="match status" value="1"/>
</dbReference>
<dbReference type="PANTHER" id="PTHR43547:SF2">
    <property type="entry name" value="HYBRID SIGNAL TRANSDUCTION HISTIDINE KINASE C"/>
    <property type="match status" value="1"/>
</dbReference>
<evidence type="ECO:0000256" key="6">
    <source>
        <dbReference type="PROSITE-ProRule" id="PRU00169"/>
    </source>
</evidence>
<dbReference type="GO" id="GO:0000155">
    <property type="term" value="F:phosphorelay sensor kinase activity"/>
    <property type="evidence" value="ECO:0007669"/>
    <property type="project" value="InterPro"/>
</dbReference>
<protein>
    <recommendedName>
        <fullName evidence="2">histidine kinase</fullName>
        <ecNumber evidence="2">2.7.13.3</ecNumber>
    </recommendedName>
</protein>
<dbReference type="InterPro" id="IPR003661">
    <property type="entry name" value="HisK_dim/P_dom"/>
</dbReference>
<comment type="caution">
    <text evidence="9">The sequence shown here is derived from an EMBL/GenBank/DDBJ whole genome shotgun (WGS) entry which is preliminary data.</text>
</comment>
<dbReference type="CDD" id="cd00082">
    <property type="entry name" value="HisKA"/>
    <property type="match status" value="1"/>
</dbReference>
<dbReference type="InterPro" id="IPR003594">
    <property type="entry name" value="HATPase_dom"/>
</dbReference>
<reference evidence="9 10" key="1">
    <citation type="submission" date="2017-09" db="EMBL/GenBank/DDBJ databases">
        <title>Depth-based differentiation of microbial function through sediment-hosted aquifers and enrichment of novel symbionts in the deep terrestrial subsurface.</title>
        <authorList>
            <person name="Probst A.J."/>
            <person name="Ladd B."/>
            <person name="Jarett J.K."/>
            <person name="Geller-Mcgrath D.E."/>
            <person name="Sieber C.M."/>
            <person name="Emerson J.B."/>
            <person name="Anantharaman K."/>
            <person name="Thomas B.C."/>
            <person name="Malmstrom R."/>
            <person name="Stieglmeier M."/>
            <person name="Klingl A."/>
            <person name="Woyke T."/>
            <person name="Ryan C.M."/>
            <person name="Banfield J.F."/>
        </authorList>
    </citation>
    <scope>NUCLEOTIDE SEQUENCE [LARGE SCALE GENOMIC DNA]</scope>
    <source>
        <strain evidence="9">CG17_big_fil_post_rev_8_21_14_2_50_48_46</strain>
    </source>
</reference>
<dbReference type="PROSITE" id="PS50109">
    <property type="entry name" value="HIS_KIN"/>
    <property type="match status" value="1"/>
</dbReference>
<dbReference type="Pfam" id="PF02518">
    <property type="entry name" value="HATPase_c"/>
    <property type="match status" value="1"/>
</dbReference>
<feature type="modified residue" description="4-aspartylphosphate" evidence="6">
    <location>
        <position position="55"/>
    </location>
</feature>
<feature type="domain" description="Histidine kinase" evidence="7">
    <location>
        <begin position="151"/>
        <end position="370"/>
    </location>
</feature>
<dbReference type="Proteomes" id="UP000231019">
    <property type="component" value="Unassembled WGS sequence"/>
</dbReference>
<keyword evidence="4" id="KW-0808">Transferase</keyword>
<dbReference type="FunFam" id="3.30.565.10:FF:000006">
    <property type="entry name" value="Sensor histidine kinase WalK"/>
    <property type="match status" value="1"/>
</dbReference>
<gene>
    <name evidence="9" type="ORF">COW36_14985</name>
</gene>
<dbReference type="SMART" id="SM00388">
    <property type="entry name" value="HisKA"/>
    <property type="match status" value="1"/>
</dbReference>
<dbReference type="SUPFAM" id="SSF47384">
    <property type="entry name" value="Homodimeric domain of signal transducing histidine kinase"/>
    <property type="match status" value="1"/>
</dbReference>
<dbReference type="SUPFAM" id="SSF52172">
    <property type="entry name" value="CheY-like"/>
    <property type="match status" value="1"/>
</dbReference>
<dbReference type="SMART" id="SM00387">
    <property type="entry name" value="HATPase_c"/>
    <property type="match status" value="1"/>
</dbReference>
<dbReference type="InterPro" id="IPR001789">
    <property type="entry name" value="Sig_transdc_resp-reg_receiver"/>
</dbReference>
<keyword evidence="3 6" id="KW-0597">Phosphoprotein</keyword>
<dbReference type="InterPro" id="IPR036097">
    <property type="entry name" value="HisK_dim/P_sf"/>
</dbReference>
<dbReference type="InterPro" id="IPR036890">
    <property type="entry name" value="HATPase_C_sf"/>
</dbReference>
<evidence type="ECO:0000256" key="3">
    <source>
        <dbReference type="ARBA" id="ARBA00022553"/>
    </source>
</evidence>
<evidence type="ECO:0000259" key="7">
    <source>
        <dbReference type="PROSITE" id="PS50109"/>
    </source>
</evidence>
<dbReference type="PANTHER" id="PTHR43547">
    <property type="entry name" value="TWO-COMPONENT HISTIDINE KINASE"/>
    <property type="match status" value="1"/>
</dbReference>
<dbReference type="SMART" id="SM00448">
    <property type="entry name" value="REC"/>
    <property type="match status" value="1"/>
</dbReference>
<dbReference type="EC" id="2.7.13.3" evidence="2"/>
<evidence type="ECO:0000256" key="1">
    <source>
        <dbReference type="ARBA" id="ARBA00000085"/>
    </source>
</evidence>
<evidence type="ECO:0000256" key="5">
    <source>
        <dbReference type="ARBA" id="ARBA00022777"/>
    </source>
</evidence>
<dbReference type="InterPro" id="IPR011006">
    <property type="entry name" value="CheY-like_superfamily"/>
</dbReference>
<dbReference type="InterPro" id="IPR005467">
    <property type="entry name" value="His_kinase_dom"/>
</dbReference>
<comment type="catalytic activity">
    <reaction evidence="1">
        <text>ATP + protein L-histidine = ADP + protein N-phospho-L-histidine.</text>
        <dbReference type="EC" id="2.7.13.3"/>
    </reaction>
</comment>
<evidence type="ECO:0000313" key="9">
    <source>
        <dbReference type="EMBL" id="PIW16014.1"/>
    </source>
</evidence>
<organism evidence="9 10">
    <name type="scientific">bacterium (Candidatus Blackallbacteria) CG17_big_fil_post_rev_8_21_14_2_50_48_46</name>
    <dbReference type="NCBI Taxonomy" id="2014261"/>
    <lineage>
        <taxon>Bacteria</taxon>
        <taxon>Candidatus Blackallbacteria</taxon>
    </lineage>
</organism>
<dbReference type="EMBL" id="PFFQ01000041">
    <property type="protein sequence ID" value="PIW16014.1"/>
    <property type="molecule type" value="Genomic_DNA"/>
</dbReference>
<dbReference type="Pfam" id="PF00072">
    <property type="entry name" value="Response_reg"/>
    <property type="match status" value="1"/>
</dbReference>
<keyword evidence="5" id="KW-0418">Kinase</keyword>
<evidence type="ECO:0000256" key="4">
    <source>
        <dbReference type="ARBA" id="ARBA00022679"/>
    </source>
</evidence>
<dbReference type="Gene3D" id="3.30.565.10">
    <property type="entry name" value="Histidine kinase-like ATPase, C-terminal domain"/>
    <property type="match status" value="1"/>
</dbReference>
<evidence type="ECO:0000256" key="2">
    <source>
        <dbReference type="ARBA" id="ARBA00012438"/>
    </source>
</evidence>
<proteinExistence type="predicted"/>
<name>A0A2M7G2I7_9BACT</name>
<dbReference type="PRINTS" id="PR00344">
    <property type="entry name" value="BCTRLSENSOR"/>
</dbReference>
<sequence length="375" mass="42245">MKDKIEILVIEDEPVIQQTLEAYLDASGYTFAIAGSAPEAFELLRTLRPELFLCDIMLPGMNGFEICKVLKSNPDFSDIPLIFLTALHRSEQIIQGLEVGAVDYVTKPFNFSELEARIKTHLELFRGRKKLQEYTLKLECMNAEKDHFLGIAAHDLKNPLATILLRAQMTQMKSTSILPEKLESSMQQICDDAQRMLDIVTNLLELNRLETGSLELQPEMHDLKDLCQTLLETWQTRATQKKISLITSFPENPVRFLVDRSVLIQILDNLLSNAVKYSFPEKRIWFSLSLSEQELVFEIKDEGPGLTEEDQKKLFKKFMRLSAQPTGGESSTGLGLSIVKYLAEQLGGKIGCDSQSGLGSCFCLVLPFSDKGVDN</sequence>
<dbReference type="Pfam" id="PF00512">
    <property type="entry name" value="HisKA"/>
    <property type="match status" value="1"/>
</dbReference>
<dbReference type="AlphaFoldDB" id="A0A2M7G2I7"/>
<dbReference type="PROSITE" id="PS50110">
    <property type="entry name" value="RESPONSE_REGULATORY"/>
    <property type="match status" value="1"/>
</dbReference>